<feature type="compositionally biased region" description="Basic and acidic residues" evidence="1">
    <location>
        <begin position="288"/>
        <end position="297"/>
    </location>
</feature>
<dbReference type="AlphaFoldDB" id="A0AAD5W337"/>
<proteinExistence type="predicted"/>
<gene>
    <name evidence="2" type="ORF">NP233_g1955</name>
</gene>
<reference evidence="2" key="1">
    <citation type="submission" date="2022-07" db="EMBL/GenBank/DDBJ databases">
        <title>Genome Sequence of Leucocoprinus birnbaumii.</title>
        <authorList>
            <person name="Buettner E."/>
        </authorList>
    </citation>
    <scope>NUCLEOTIDE SEQUENCE</scope>
    <source>
        <strain evidence="2">VT141</strain>
    </source>
</reference>
<feature type="region of interest" description="Disordered" evidence="1">
    <location>
        <begin position="288"/>
        <end position="326"/>
    </location>
</feature>
<keyword evidence="3" id="KW-1185">Reference proteome</keyword>
<dbReference type="Proteomes" id="UP001213000">
    <property type="component" value="Unassembled WGS sequence"/>
</dbReference>
<feature type="compositionally biased region" description="Acidic residues" evidence="1">
    <location>
        <begin position="298"/>
        <end position="326"/>
    </location>
</feature>
<accession>A0AAD5W337</accession>
<sequence>MQPEDPQTQLTNSDSNDEELRAQERAIEEARKEAEARAAELAQKREERKQEKEKKRKETEERAQREWEEREAVEKVQKEKEEREKKEKEEAEQRAAEKEQERQREAARVARRAEDAKAPATEGERGRPLTKKSKTGRGSENTELGPSRPKPRMRALGRAQLPSVMSTAGSLEGVPPHQMLDIDNPGASGSGSDIEIDEERTARAWAAQRKMGGTSKCTECIQSGKTCVLHPSKKKFVCLQCDGKKKKCVLPSAGELASGAANGEMLGLLRRIADGIDEGNRLLRRLVKDKGKQRAEDVETEDEGSGEEDGERDAEGEDEGAEPPET</sequence>
<dbReference type="EMBL" id="JANIEX010000078">
    <property type="protein sequence ID" value="KAJ3574157.1"/>
    <property type="molecule type" value="Genomic_DNA"/>
</dbReference>
<comment type="caution">
    <text evidence="2">The sequence shown here is derived from an EMBL/GenBank/DDBJ whole genome shotgun (WGS) entry which is preliminary data.</text>
</comment>
<feature type="compositionally biased region" description="Polar residues" evidence="1">
    <location>
        <begin position="1"/>
        <end position="14"/>
    </location>
</feature>
<protein>
    <submittedName>
        <fullName evidence="2">Uncharacterized protein</fullName>
    </submittedName>
</protein>
<evidence type="ECO:0000313" key="2">
    <source>
        <dbReference type="EMBL" id="KAJ3574157.1"/>
    </source>
</evidence>
<evidence type="ECO:0000313" key="3">
    <source>
        <dbReference type="Proteomes" id="UP001213000"/>
    </source>
</evidence>
<name>A0AAD5W337_9AGAR</name>
<evidence type="ECO:0000256" key="1">
    <source>
        <dbReference type="SAM" id="MobiDB-lite"/>
    </source>
</evidence>
<feature type="region of interest" description="Disordered" evidence="1">
    <location>
        <begin position="1"/>
        <end position="156"/>
    </location>
</feature>
<organism evidence="2 3">
    <name type="scientific">Leucocoprinus birnbaumii</name>
    <dbReference type="NCBI Taxonomy" id="56174"/>
    <lineage>
        <taxon>Eukaryota</taxon>
        <taxon>Fungi</taxon>
        <taxon>Dikarya</taxon>
        <taxon>Basidiomycota</taxon>
        <taxon>Agaricomycotina</taxon>
        <taxon>Agaricomycetes</taxon>
        <taxon>Agaricomycetidae</taxon>
        <taxon>Agaricales</taxon>
        <taxon>Agaricineae</taxon>
        <taxon>Agaricaceae</taxon>
        <taxon>Leucocoprinus</taxon>
    </lineage>
</organism>
<feature type="compositionally biased region" description="Basic and acidic residues" evidence="1">
    <location>
        <begin position="18"/>
        <end position="127"/>
    </location>
</feature>